<name>A0ABS3E7F7_9GAMM</name>
<protein>
    <submittedName>
        <fullName evidence="2">Uncharacterized protein</fullName>
    </submittedName>
</protein>
<reference evidence="2 3" key="1">
    <citation type="submission" date="2020-12" db="EMBL/GenBank/DDBJ databases">
        <title>Oil enriched cultivation method for isolating marine PHA-producing bacteria.</title>
        <authorList>
            <person name="Zheng W."/>
            <person name="Yu S."/>
            <person name="Huang Y."/>
        </authorList>
    </citation>
    <scope>NUCLEOTIDE SEQUENCE [LARGE SCALE GENOMIC DNA]</scope>
    <source>
        <strain evidence="2 3">SN0-2</strain>
    </source>
</reference>
<organism evidence="2 3">
    <name type="scientific">Microbulbifer salipaludis</name>
    <dbReference type="NCBI Taxonomy" id="187980"/>
    <lineage>
        <taxon>Bacteria</taxon>
        <taxon>Pseudomonadati</taxon>
        <taxon>Pseudomonadota</taxon>
        <taxon>Gammaproteobacteria</taxon>
        <taxon>Cellvibrionales</taxon>
        <taxon>Microbulbiferaceae</taxon>
        <taxon>Microbulbifer</taxon>
    </lineage>
</organism>
<gene>
    <name evidence="2" type="ORF">JF535_10305</name>
</gene>
<evidence type="ECO:0000313" key="3">
    <source>
        <dbReference type="Proteomes" id="UP000664293"/>
    </source>
</evidence>
<evidence type="ECO:0000256" key="1">
    <source>
        <dbReference type="SAM" id="SignalP"/>
    </source>
</evidence>
<keyword evidence="1" id="KW-0732">Signal</keyword>
<feature type="signal peptide" evidence="1">
    <location>
        <begin position="1"/>
        <end position="37"/>
    </location>
</feature>
<feature type="chain" id="PRO_5047486879" evidence="1">
    <location>
        <begin position="38"/>
        <end position="158"/>
    </location>
</feature>
<dbReference type="EMBL" id="JAEKJR010000002">
    <property type="protein sequence ID" value="MBN8431243.1"/>
    <property type="molecule type" value="Genomic_DNA"/>
</dbReference>
<keyword evidence="3" id="KW-1185">Reference proteome</keyword>
<proteinExistence type="predicted"/>
<accession>A0ABS3E7F7</accession>
<evidence type="ECO:0000313" key="2">
    <source>
        <dbReference type="EMBL" id="MBN8431243.1"/>
    </source>
</evidence>
<dbReference type="Proteomes" id="UP000664293">
    <property type="component" value="Unassembled WGS sequence"/>
</dbReference>
<sequence>MRKTTLPASPLRSRTGLRIARAASLALLAALALPTSATTLAEQLQQCSQFSDDNKRLACYDKLSGSLKQHAEQQFGQEQKQVIENAPESITATITTVQEGAHGKFIFTLDNGQVWRQTDSSRSIWRGGEQITLERGALGSFFMRKTTGGRSLRVKRVK</sequence>
<comment type="caution">
    <text evidence="2">The sequence shown here is derived from an EMBL/GenBank/DDBJ whole genome shotgun (WGS) entry which is preliminary data.</text>
</comment>
<dbReference type="RefSeq" id="WP_207001827.1">
    <property type="nucleotide sequence ID" value="NZ_JAEKJR010000002.1"/>
</dbReference>